<dbReference type="Ensembl" id="ENSSPAT00000030114.1">
    <property type="protein sequence ID" value="ENSSPAP00000029635.1"/>
    <property type="gene ID" value="ENSSPAG00000022288.1"/>
</dbReference>
<organism evidence="1">
    <name type="scientific">Stegastes partitus</name>
    <name type="common">bicolor damselfish</name>
    <dbReference type="NCBI Taxonomy" id="144197"/>
    <lineage>
        <taxon>Eukaryota</taxon>
        <taxon>Metazoa</taxon>
        <taxon>Chordata</taxon>
        <taxon>Craniata</taxon>
        <taxon>Vertebrata</taxon>
        <taxon>Euteleostomi</taxon>
        <taxon>Actinopterygii</taxon>
        <taxon>Neopterygii</taxon>
        <taxon>Teleostei</taxon>
        <taxon>Neoteleostei</taxon>
        <taxon>Acanthomorphata</taxon>
        <taxon>Ovalentaria</taxon>
        <taxon>Pomacentridae</taxon>
        <taxon>Stegastes</taxon>
    </lineage>
</organism>
<accession>A0A3B5B996</accession>
<proteinExistence type="predicted"/>
<protein>
    <submittedName>
        <fullName evidence="1">Uncharacterized protein</fullName>
    </submittedName>
</protein>
<name>A0A3B5B996_9TELE</name>
<reference evidence="1" key="1">
    <citation type="submission" date="2023-09" db="UniProtKB">
        <authorList>
            <consortium name="Ensembl"/>
        </authorList>
    </citation>
    <scope>IDENTIFICATION</scope>
</reference>
<sequence length="94" mass="11019">TWKDGSPECPQGPGCVRSTSELQPKVTNAWTSRLNCRQCVQRGETNQSCMLYVDPRLFLPVFEFPLLYNKYIRIFRISERVHHIKFFLPTKKAN</sequence>
<dbReference type="AlphaFoldDB" id="A0A3B5B996"/>
<evidence type="ECO:0000313" key="1">
    <source>
        <dbReference type="Ensembl" id="ENSSPAP00000029635.1"/>
    </source>
</evidence>